<keyword evidence="3" id="KW-1185">Reference proteome</keyword>
<dbReference type="GO" id="GO:0016746">
    <property type="term" value="F:acyltransferase activity"/>
    <property type="evidence" value="ECO:0007669"/>
    <property type="project" value="UniProtKB-KW"/>
</dbReference>
<feature type="domain" description="N-acetyltransferase" evidence="1">
    <location>
        <begin position="2"/>
        <end position="171"/>
    </location>
</feature>
<name>A0ABV7Y890_9ACTN</name>
<organism evidence="2 3">
    <name type="scientific">Tenggerimyces flavus</name>
    <dbReference type="NCBI Taxonomy" id="1708749"/>
    <lineage>
        <taxon>Bacteria</taxon>
        <taxon>Bacillati</taxon>
        <taxon>Actinomycetota</taxon>
        <taxon>Actinomycetes</taxon>
        <taxon>Propionibacteriales</taxon>
        <taxon>Nocardioidaceae</taxon>
        <taxon>Tenggerimyces</taxon>
    </lineage>
</organism>
<evidence type="ECO:0000313" key="3">
    <source>
        <dbReference type="Proteomes" id="UP001595699"/>
    </source>
</evidence>
<dbReference type="PROSITE" id="PS51186">
    <property type="entry name" value="GNAT"/>
    <property type="match status" value="1"/>
</dbReference>
<dbReference type="CDD" id="cd04301">
    <property type="entry name" value="NAT_SF"/>
    <property type="match status" value="1"/>
</dbReference>
<dbReference type="EC" id="2.3.-.-" evidence="2"/>
<reference evidence="3" key="1">
    <citation type="journal article" date="2019" name="Int. J. Syst. Evol. Microbiol.">
        <title>The Global Catalogue of Microorganisms (GCM) 10K type strain sequencing project: providing services to taxonomists for standard genome sequencing and annotation.</title>
        <authorList>
            <consortium name="The Broad Institute Genomics Platform"/>
            <consortium name="The Broad Institute Genome Sequencing Center for Infectious Disease"/>
            <person name="Wu L."/>
            <person name="Ma J."/>
        </authorList>
    </citation>
    <scope>NUCLEOTIDE SEQUENCE [LARGE SCALE GENOMIC DNA]</scope>
    <source>
        <strain evidence="3">CGMCC 4.7241</strain>
    </source>
</reference>
<dbReference type="Gene3D" id="3.40.630.30">
    <property type="match status" value="1"/>
</dbReference>
<evidence type="ECO:0000259" key="1">
    <source>
        <dbReference type="PROSITE" id="PS51186"/>
    </source>
</evidence>
<gene>
    <name evidence="2" type="ORF">ACFOUW_10765</name>
</gene>
<dbReference type="InterPro" id="IPR016181">
    <property type="entry name" value="Acyl_CoA_acyltransferase"/>
</dbReference>
<proteinExistence type="predicted"/>
<keyword evidence="2" id="KW-0808">Transferase</keyword>
<protein>
    <submittedName>
        <fullName evidence="2">GNAT family N-acetyltransferase</fullName>
        <ecNumber evidence="2">2.3.-.-</ecNumber>
    </submittedName>
</protein>
<dbReference type="EMBL" id="JBHRZH010000007">
    <property type="protein sequence ID" value="MFC3761323.1"/>
    <property type="molecule type" value="Genomic_DNA"/>
</dbReference>
<sequence>MTTVRRVDPHDDAAFRTWYDTYTVGFEAGRTDPGGWTSPEAAAVYRHPSAAFPMAPFGAYDDADRCVGGAWAGLPQRENLQRLELNICVPPEHRRQGIGTALLDALIEFARQNGRTNLIGGLHIPVGVTDWPGVGFFTKHGFTHGITEVRRRQLLPVPDDRLDALAAKAKERASDYQIVSWEGPCPDEYAEQYANLKALLDTEAPTGEISYDVAEWDVERLREDEANLERQGRTLYATVAIAPDGTVVAHTQAVVTKHDPSRGSQWDTLVLTEHRGHRLGLAVKVANLRALQTAHPEVTRIDTWNAEENGPMVAVNEELGYRIFEYNQGWQRTLTP</sequence>
<dbReference type="Pfam" id="PF13508">
    <property type="entry name" value="Acetyltransf_7"/>
    <property type="match status" value="1"/>
</dbReference>
<keyword evidence="2" id="KW-0012">Acyltransferase</keyword>
<accession>A0ABV7Y890</accession>
<dbReference type="SUPFAM" id="SSF55729">
    <property type="entry name" value="Acyl-CoA N-acyltransferases (Nat)"/>
    <property type="match status" value="2"/>
</dbReference>
<dbReference type="InterPro" id="IPR000182">
    <property type="entry name" value="GNAT_dom"/>
</dbReference>
<dbReference type="RefSeq" id="WP_205117654.1">
    <property type="nucleotide sequence ID" value="NZ_JAFBCM010000001.1"/>
</dbReference>
<comment type="caution">
    <text evidence="2">The sequence shown here is derived from an EMBL/GenBank/DDBJ whole genome shotgun (WGS) entry which is preliminary data.</text>
</comment>
<dbReference type="Proteomes" id="UP001595699">
    <property type="component" value="Unassembled WGS sequence"/>
</dbReference>
<evidence type="ECO:0000313" key="2">
    <source>
        <dbReference type="EMBL" id="MFC3761323.1"/>
    </source>
</evidence>